<gene>
    <name evidence="9" type="primary">trpF</name>
    <name evidence="11" type="ORF">PZA18_19255</name>
</gene>
<evidence type="ECO:0000259" key="10">
    <source>
        <dbReference type="Pfam" id="PF00697"/>
    </source>
</evidence>
<evidence type="ECO:0000256" key="1">
    <source>
        <dbReference type="ARBA" id="ARBA00001164"/>
    </source>
</evidence>
<evidence type="ECO:0000256" key="3">
    <source>
        <dbReference type="ARBA" id="ARBA00012572"/>
    </source>
</evidence>
<evidence type="ECO:0000256" key="6">
    <source>
        <dbReference type="ARBA" id="ARBA00022822"/>
    </source>
</evidence>
<keyword evidence="6 9" id="KW-0822">Tryptophan biosynthesis</keyword>
<evidence type="ECO:0000256" key="5">
    <source>
        <dbReference type="ARBA" id="ARBA00022605"/>
    </source>
</evidence>
<evidence type="ECO:0000256" key="4">
    <source>
        <dbReference type="ARBA" id="ARBA00022272"/>
    </source>
</evidence>
<dbReference type="PANTHER" id="PTHR42894:SF1">
    <property type="entry name" value="N-(5'-PHOSPHORIBOSYL)ANTHRANILATE ISOMERASE"/>
    <property type="match status" value="1"/>
</dbReference>
<dbReference type="PANTHER" id="PTHR42894">
    <property type="entry name" value="N-(5'-PHOSPHORIBOSYL)ANTHRANILATE ISOMERASE"/>
    <property type="match status" value="1"/>
</dbReference>
<dbReference type="InterPro" id="IPR044643">
    <property type="entry name" value="TrpF_fam"/>
</dbReference>
<protein>
    <recommendedName>
        <fullName evidence="4 9">N-(5'-phosphoribosyl)anthranilate isomerase</fullName>
        <shortName evidence="9">PRAI</shortName>
        <ecNumber evidence="3 9">5.3.1.24</ecNumber>
    </recommendedName>
</protein>
<dbReference type="HAMAP" id="MF_00135">
    <property type="entry name" value="PRAI"/>
    <property type="match status" value="1"/>
</dbReference>
<keyword evidence="8 9" id="KW-0413">Isomerase</keyword>
<dbReference type="InterPro" id="IPR013785">
    <property type="entry name" value="Aldolase_TIM"/>
</dbReference>
<dbReference type="Pfam" id="PF00697">
    <property type="entry name" value="PRAI"/>
    <property type="match status" value="1"/>
</dbReference>
<dbReference type="InterPro" id="IPR001240">
    <property type="entry name" value="PRAI_dom"/>
</dbReference>
<evidence type="ECO:0000256" key="8">
    <source>
        <dbReference type="ARBA" id="ARBA00023235"/>
    </source>
</evidence>
<dbReference type="GO" id="GO:0004640">
    <property type="term" value="F:phosphoribosylanthranilate isomerase activity"/>
    <property type="evidence" value="ECO:0007669"/>
    <property type="project" value="UniProtKB-EC"/>
</dbReference>
<evidence type="ECO:0000313" key="11">
    <source>
        <dbReference type="EMBL" id="MDK2126186.1"/>
    </source>
</evidence>
<sequence>MSIRVKICGLRDPETAIQAAHFGADALGLVFYEPSPRHLSIELARSIALAIPPFITRVGLFVDAPSDYVQSVLKGVPLDLLQFHGNETPEYCSSFNTPYIKAVRVRPGLDLVKYCQIYCQARGLLCDAYVEGTPGGTGAGFDWSLIPDNLPLPLILSGGLDPENVATAVSKVRPWAVDVSSGVEKSKGVKDLAKIEAFIAGAKNAPK</sequence>
<dbReference type="Proteomes" id="UP001172778">
    <property type="component" value="Unassembled WGS sequence"/>
</dbReference>
<dbReference type="EMBL" id="JARRAF010000033">
    <property type="protein sequence ID" value="MDK2126186.1"/>
    <property type="molecule type" value="Genomic_DNA"/>
</dbReference>
<comment type="similarity">
    <text evidence="9">Belongs to the TrpF family.</text>
</comment>
<dbReference type="CDD" id="cd00405">
    <property type="entry name" value="PRAI"/>
    <property type="match status" value="1"/>
</dbReference>
<dbReference type="EC" id="5.3.1.24" evidence="3 9"/>
<proteinExistence type="inferred from homology"/>
<accession>A0ABT7E1I8</accession>
<keyword evidence="12" id="KW-1185">Reference proteome</keyword>
<dbReference type="SUPFAM" id="SSF51366">
    <property type="entry name" value="Ribulose-phoshate binding barrel"/>
    <property type="match status" value="1"/>
</dbReference>
<evidence type="ECO:0000256" key="7">
    <source>
        <dbReference type="ARBA" id="ARBA00023141"/>
    </source>
</evidence>
<feature type="domain" description="N-(5'phosphoribosyl) anthranilate isomerase (PRAI)" evidence="10">
    <location>
        <begin position="5"/>
        <end position="199"/>
    </location>
</feature>
<dbReference type="InterPro" id="IPR011060">
    <property type="entry name" value="RibuloseP-bd_barrel"/>
</dbReference>
<comment type="catalytic activity">
    <reaction evidence="1 9">
        <text>N-(5-phospho-beta-D-ribosyl)anthranilate = 1-(2-carboxyphenylamino)-1-deoxy-D-ribulose 5-phosphate</text>
        <dbReference type="Rhea" id="RHEA:21540"/>
        <dbReference type="ChEBI" id="CHEBI:18277"/>
        <dbReference type="ChEBI" id="CHEBI:58613"/>
        <dbReference type="EC" id="5.3.1.24"/>
    </reaction>
</comment>
<name>A0ABT7E1I8_9NEIS</name>
<evidence type="ECO:0000313" key="12">
    <source>
        <dbReference type="Proteomes" id="UP001172778"/>
    </source>
</evidence>
<dbReference type="RefSeq" id="WP_284102503.1">
    <property type="nucleotide sequence ID" value="NZ_JARRAF010000033.1"/>
</dbReference>
<evidence type="ECO:0000256" key="2">
    <source>
        <dbReference type="ARBA" id="ARBA00004664"/>
    </source>
</evidence>
<evidence type="ECO:0000256" key="9">
    <source>
        <dbReference type="HAMAP-Rule" id="MF_00135"/>
    </source>
</evidence>
<comment type="pathway">
    <text evidence="2 9">Amino-acid biosynthesis; L-tryptophan biosynthesis; L-tryptophan from chorismate: step 3/5.</text>
</comment>
<organism evidence="11 12">
    <name type="scientific">Parachitinimonas caeni</name>
    <dbReference type="NCBI Taxonomy" id="3031301"/>
    <lineage>
        <taxon>Bacteria</taxon>
        <taxon>Pseudomonadati</taxon>
        <taxon>Pseudomonadota</taxon>
        <taxon>Betaproteobacteria</taxon>
        <taxon>Neisseriales</taxon>
        <taxon>Chitinibacteraceae</taxon>
        <taxon>Parachitinimonas</taxon>
    </lineage>
</organism>
<keyword evidence="7 9" id="KW-0057">Aromatic amino acid biosynthesis</keyword>
<dbReference type="Gene3D" id="3.20.20.70">
    <property type="entry name" value="Aldolase class I"/>
    <property type="match status" value="1"/>
</dbReference>
<dbReference type="NCBIfam" id="NF002298">
    <property type="entry name" value="PRK01222.1-4"/>
    <property type="match status" value="1"/>
</dbReference>
<comment type="caution">
    <text evidence="11">The sequence shown here is derived from an EMBL/GenBank/DDBJ whole genome shotgun (WGS) entry which is preliminary data.</text>
</comment>
<keyword evidence="5 9" id="KW-0028">Amino-acid biosynthesis</keyword>
<dbReference type="NCBIfam" id="NF002299">
    <property type="entry name" value="PRK01222.1-6"/>
    <property type="match status" value="1"/>
</dbReference>
<reference evidence="11" key="1">
    <citation type="submission" date="2023-03" db="EMBL/GenBank/DDBJ databases">
        <title>Chitinimonas shenzhenensis gen. nov., sp. nov., a novel member of family Burkholderiaceae isolated from activated sludge collected in Shen Zhen, China.</title>
        <authorList>
            <person name="Wang X."/>
        </authorList>
    </citation>
    <scope>NUCLEOTIDE SEQUENCE</scope>
    <source>
        <strain evidence="11">DQS-5</strain>
    </source>
</reference>